<accession>A0A1C4VHH7</accession>
<feature type="region of interest" description="Disordered" evidence="1">
    <location>
        <begin position="86"/>
        <end position="126"/>
    </location>
</feature>
<proteinExistence type="predicted"/>
<evidence type="ECO:0000313" key="3">
    <source>
        <dbReference type="Proteomes" id="UP000198253"/>
    </source>
</evidence>
<evidence type="ECO:0000256" key="1">
    <source>
        <dbReference type="SAM" id="MobiDB-lite"/>
    </source>
</evidence>
<dbReference type="AlphaFoldDB" id="A0A1C4VHH7"/>
<organism evidence="2 3">
    <name type="scientific">Micromonospora echinospora</name>
    <name type="common">Micromonospora purpurea</name>
    <dbReference type="NCBI Taxonomy" id="1877"/>
    <lineage>
        <taxon>Bacteria</taxon>
        <taxon>Bacillati</taxon>
        <taxon>Actinomycetota</taxon>
        <taxon>Actinomycetes</taxon>
        <taxon>Micromonosporales</taxon>
        <taxon>Micromonosporaceae</taxon>
        <taxon>Micromonospora</taxon>
    </lineage>
</organism>
<evidence type="ECO:0000313" key="2">
    <source>
        <dbReference type="EMBL" id="SCE83408.1"/>
    </source>
</evidence>
<dbReference type="Proteomes" id="UP000198253">
    <property type="component" value="Chromosome I"/>
</dbReference>
<dbReference type="InParanoid" id="A0A1C4VHH7"/>
<name>A0A1C4VHH7_MICEC</name>
<keyword evidence="3" id="KW-1185">Reference proteome</keyword>
<sequence length="126" mass="13747">MVMLQAASWEFHFRAHLRELARLRSIRQADWSARRALQIGDAAGIPVHWAIHDDTVTALIGHDDETWHIAFLMPVETIDRLAAEAAELLPESDPPTPHSGQLPGTAATVPQASTPARPGTCRSSPS</sequence>
<gene>
    <name evidence="2" type="ORF">GA0070618_1266</name>
</gene>
<protein>
    <submittedName>
        <fullName evidence="2">Uncharacterized protein</fullName>
    </submittedName>
</protein>
<reference evidence="3" key="1">
    <citation type="submission" date="2016-06" db="EMBL/GenBank/DDBJ databases">
        <authorList>
            <person name="Varghese N."/>
            <person name="Submissions Spin"/>
        </authorList>
    </citation>
    <scope>NUCLEOTIDE SEQUENCE [LARGE SCALE GENOMIC DNA]</scope>
    <source>
        <strain evidence="3">DSM 43816</strain>
    </source>
</reference>
<dbReference type="EMBL" id="LT607413">
    <property type="protein sequence ID" value="SCE83408.1"/>
    <property type="molecule type" value="Genomic_DNA"/>
</dbReference>